<sequence>MKKHLFLSLIAITLSSHAFAEIYKRVDADGRVTYSNIKSKGSTRLELDPDANSITNESRPKASPAPSKRTVTPDSFPRVDANTQNQRDGKRREILQNELEAEKAALEEAKKAYAEGESNPEVYKTATGQTFRNVPKFEEKMRSLQANVDNHKKNIELLQKEIDSLR</sequence>
<evidence type="ECO:0000313" key="6">
    <source>
        <dbReference type="Proteomes" id="UP000297706"/>
    </source>
</evidence>
<dbReference type="Pfam" id="PF13511">
    <property type="entry name" value="DUF4124"/>
    <property type="match status" value="1"/>
</dbReference>
<dbReference type="EMBL" id="PQVH01000014">
    <property type="protein sequence ID" value="TFW70123.1"/>
    <property type="molecule type" value="Genomic_DNA"/>
</dbReference>
<evidence type="ECO:0000256" key="3">
    <source>
        <dbReference type="SAM" id="SignalP"/>
    </source>
</evidence>
<organism evidence="5 6">
    <name type="scientific">Methylotenera oryzisoli</name>
    <dbReference type="NCBI Taxonomy" id="2080758"/>
    <lineage>
        <taxon>Bacteria</taxon>
        <taxon>Pseudomonadati</taxon>
        <taxon>Pseudomonadota</taxon>
        <taxon>Betaproteobacteria</taxon>
        <taxon>Nitrosomonadales</taxon>
        <taxon>Methylophilaceae</taxon>
        <taxon>Methylotenera</taxon>
    </lineage>
</organism>
<evidence type="ECO:0000259" key="4">
    <source>
        <dbReference type="Pfam" id="PF13511"/>
    </source>
</evidence>
<feature type="chain" id="PRO_5021406660" evidence="3">
    <location>
        <begin position="21"/>
        <end position="166"/>
    </location>
</feature>
<keyword evidence="3" id="KW-0732">Signal</keyword>
<feature type="coiled-coil region" evidence="1">
    <location>
        <begin position="92"/>
        <end position="161"/>
    </location>
</feature>
<feature type="signal peptide" evidence="3">
    <location>
        <begin position="1"/>
        <end position="20"/>
    </location>
</feature>
<dbReference type="RefSeq" id="WP_135278764.1">
    <property type="nucleotide sequence ID" value="NZ_PQVH01000014.1"/>
</dbReference>
<keyword evidence="1" id="KW-0175">Coiled coil</keyword>
<evidence type="ECO:0000256" key="2">
    <source>
        <dbReference type="SAM" id="MobiDB-lite"/>
    </source>
</evidence>
<dbReference type="Proteomes" id="UP000297706">
    <property type="component" value="Unassembled WGS sequence"/>
</dbReference>
<protein>
    <submittedName>
        <fullName evidence="5">DUF4124 domain-containing protein</fullName>
    </submittedName>
</protein>
<evidence type="ECO:0000256" key="1">
    <source>
        <dbReference type="SAM" id="Coils"/>
    </source>
</evidence>
<feature type="region of interest" description="Disordered" evidence="2">
    <location>
        <begin position="43"/>
        <end position="92"/>
    </location>
</feature>
<gene>
    <name evidence="5" type="ORF">C3Y98_11725</name>
</gene>
<proteinExistence type="predicted"/>
<dbReference type="AlphaFoldDB" id="A0A4Y9VP28"/>
<dbReference type="OrthoDB" id="8547929at2"/>
<reference evidence="5 6" key="1">
    <citation type="submission" date="2018-02" db="EMBL/GenBank/DDBJ databases">
        <title>A novel lanthanide dependent methylotroph, Methylotenera sp. La3113.</title>
        <authorList>
            <person name="Lv H."/>
            <person name="Tani A."/>
        </authorList>
    </citation>
    <scope>NUCLEOTIDE SEQUENCE [LARGE SCALE GENOMIC DNA]</scope>
    <source>
        <strain evidence="5 6">La3113</strain>
    </source>
</reference>
<name>A0A4Y9VP28_9PROT</name>
<dbReference type="InterPro" id="IPR025392">
    <property type="entry name" value="DUF4124"/>
</dbReference>
<comment type="caution">
    <text evidence="5">The sequence shown here is derived from an EMBL/GenBank/DDBJ whole genome shotgun (WGS) entry which is preliminary data.</text>
</comment>
<keyword evidence="6" id="KW-1185">Reference proteome</keyword>
<feature type="domain" description="DUF4124" evidence="4">
    <location>
        <begin position="14"/>
        <end position="59"/>
    </location>
</feature>
<evidence type="ECO:0000313" key="5">
    <source>
        <dbReference type="EMBL" id="TFW70123.1"/>
    </source>
</evidence>
<accession>A0A4Y9VP28</accession>